<feature type="region of interest" description="Disordered" evidence="1">
    <location>
        <begin position="53"/>
        <end position="81"/>
    </location>
</feature>
<dbReference type="EMBL" id="BHVZ01000014">
    <property type="protein sequence ID" value="GCB30620.1"/>
    <property type="molecule type" value="Genomic_DNA"/>
</dbReference>
<name>A0A401LGH7_9FIRM</name>
<organism evidence="2 3">
    <name type="scientific">Anaerotignum faecicola</name>
    <dbReference type="NCBI Taxonomy" id="2358141"/>
    <lineage>
        <taxon>Bacteria</taxon>
        <taxon>Bacillati</taxon>
        <taxon>Bacillota</taxon>
        <taxon>Clostridia</taxon>
        <taxon>Lachnospirales</taxon>
        <taxon>Anaerotignaceae</taxon>
        <taxon>Anaerotignum</taxon>
    </lineage>
</organism>
<keyword evidence="3" id="KW-1185">Reference proteome</keyword>
<evidence type="ECO:0000313" key="3">
    <source>
        <dbReference type="Proteomes" id="UP000287361"/>
    </source>
</evidence>
<evidence type="ECO:0008006" key="4">
    <source>
        <dbReference type="Google" id="ProtNLM"/>
    </source>
</evidence>
<gene>
    <name evidence="2" type="ORF">KGMB03357_22810</name>
</gene>
<proteinExistence type="predicted"/>
<protein>
    <recommendedName>
        <fullName evidence="4">Terminase</fullName>
    </recommendedName>
</protein>
<accession>A0A401LGH7</accession>
<comment type="caution">
    <text evidence="2">The sequence shown here is derived from an EMBL/GenBank/DDBJ whole genome shotgun (WGS) entry which is preliminary data.</text>
</comment>
<evidence type="ECO:0000313" key="2">
    <source>
        <dbReference type="EMBL" id="GCB30620.1"/>
    </source>
</evidence>
<reference evidence="2 3" key="1">
    <citation type="submission" date="2018-10" db="EMBL/GenBank/DDBJ databases">
        <title>Draft Genome Sequence of Anaerotignum sp. KCTC 15736.</title>
        <authorList>
            <person name="Choi S.H."/>
            <person name="Kim J.S."/>
            <person name="Kang S.W."/>
            <person name="Lee J.S."/>
            <person name="Park S.H."/>
        </authorList>
    </citation>
    <scope>NUCLEOTIDE SEQUENCE [LARGE SCALE GENOMIC DNA]</scope>
    <source>
        <strain evidence="2 3">KCTC 15736</strain>
    </source>
</reference>
<evidence type="ECO:0000256" key="1">
    <source>
        <dbReference type="SAM" id="MobiDB-lite"/>
    </source>
</evidence>
<sequence length="138" mass="15977">MEKRQGLSEKQEEFCRLLAEGKTTGEAERLIGFSKGYGWRLMRKEHIRRAIKVRKNPSAADAEETQKGVQQTEQPRKRETAKKAEILSFLTEVMRDEEEADLKTRMKAAELLGKRESLFEKKTPTEKESRVIIVDDLP</sequence>
<dbReference type="OrthoDB" id="7358785at2"/>
<dbReference type="Proteomes" id="UP000287361">
    <property type="component" value="Unassembled WGS sequence"/>
</dbReference>
<dbReference type="AlphaFoldDB" id="A0A401LGH7"/>